<dbReference type="InterPro" id="IPR003362">
    <property type="entry name" value="Bact_transf"/>
</dbReference>
<name>G0LYN6_LACPE</name>
<dbReference type="Pfam" id="PF02397">
    <property type="entry name" value="Bac_transf"/>
    <property type="match status" value="1"/>
</dbReference>
<keyword evidence="2" id="KW-1133">Transmembrane helix</keyword>
<feature type="domain" description="Bacterial sugar transferase" evidence="3">
    <location>
        <begin position="31"/>
        <end position="218"/>
    </location>
</feature>
<keyword evidence="2" id="KW-0472">Membrane</keyword>
<comment type="similarity">
    <text evidence="1">Belongs to the bacterial sugar transferase family.</text>
</comment>
<keyword evidence="2" id="KW-0812">Transmembrane</keyword>
<organism evidence="4">
    <name type="scientific">Lactiplantibacillus pentosus IG1</name>
    <dbReference type="NCBI Taxonomy" id="1042160"/>
    <lineage>
        <taxon>Bacteria</taxon>
        <taxon>Bacillati</taxon>
        <taxon>Bacillota</taxon>
        <taxon>Bacilli</taxon>
        <taxon>Lactobacillales</taxon>
        <taxon>Lactobacillaceae</taxon>
        <taxon>Lactiplantibacillus</taxon>
    </lineage>
</organism>
<evidence type="ECO:0000313" key="4">
    <source>
        <dbReference type="EMBL" id="CCC15464.1"/>
    </source>
</evidence>
<keyword evidence="4" id="KW-0808">Transferase</keyword>
<evidence type="ECO:0000256" key="1">
    <source>
        <dbReference type="ARBA" id="ARBA00006464"/>
    </source>
</evidence>
<feature type="transmembrane region" description="Helical" evidence="2">
    <location>
        <begin position="38"/>
        <end position="57"/>
    </location>
</feature>
<reference evidence="4" key="1">
    <citation type="journal article" date="2011" name="J. Bacteriol.">
        <title>Genome Sequence of Lactobacillus pentosus IG1, a Strain Isolated from Spanish-Style Green Olive Fermentations.</title>
        <authorList>
            <person name="Maldonado-Barragan A."/>
            <person name="Caballero-Guerrero B."/>
            <person name="Lucena-Padros H."/>
            <person name="Ruiz-Barba J.L."/>
        </authorList>
    </citation>
    <scope>NUCLEOTIDE SEQUENCE</scope>
    <source>
        <strain evidence="4">IG1</strain>
    </source>
</reference>
<sequence length="224" mass="26038">MKNVKDASSKHGEQILNQEDIDSRLVYRFFKKFIDKSLSLIAIIILSPIFLLISLLIKHEDNGPVFYVQKRVGRNGKLFNIYKFRSMIVNADQKIDKLVEKNEIDGAMFKIKNDPRITGVGKFLRKYSLDELPQLLNVLRGDMSLVGPRPPLEREVQKYTKYDMQRLMVTPGCSGLWQVSGRNDLSFEEMVQLDIDYIKQSSLHFDVWIMARTVFIMIRPNSAY</sequence>
<dbReference type="AlphaFoldDB" id="G0LYN6"/>
<dbReference type="GO" id="GO:0016780">
    <property type="term" value="F:phosphotransferase activity, for other substituted phosphate groups"/>
    <property type="evidence" value="ECO:0007669"/>
    <property type="project" value="TreeGrafter"/>
</dbReference>
<gene>
    <name evidence="4" type="ORF">LPENT_00160</name>
</gene>
<dbReference type="PANTHER" id="PTHR30576:SF0">
    <property type="entry name" value="UNDECAPRENYL-PHOSPHATE N-ACETYLGALACTOSAMINYL 1-PHOSPHATE TRANSFERASE-RELATED"/>
    <property type="match status" value="1"/>
</dbReference>
<evidence type="ECO:0000259" key="3">
    <source>
        <dbReference type="Pfam" id="PF02397"/>
    </source>
</evidence>
<evidence type="ECO:0000256" key="2">
    <source>
        <dbReference type="SAM" id="Phobius"/>
    </source>
</evidence>
<dbReference type="PANTHER" id="PTHR30576">
    <property type="entry name" value="COLANIC BIOSYNTHESIS UDP-GLUCOSE LIPID CARRIER TRANSFERASE"/>
    <property type="match status" value="1"/>
</dbReference>
<accession>G0LYN6</accession>
<proteinExistence type="inferred from homology"/>
<dbReference type="EMBL" id="FR874851">
    <property type="protein sequence ID" value="CCC15464.1"/>
    <property type="molecule type" value="Genomic_DNA"/>
</dbReference>
<protein>
    <submittedName>
        <fullName evidence="4">Putative undecaprenyl-phosphate galactosephosphotransferase</fullName>
    </submittedName>
</protein>